<comment type="caution">
    <text evidence="1">The sequence shown here is derived from an EMBL/GenBank/DDBJ whole genome shotgun (WGS) entry which is preliminary data.</text>
</comment>
<dbReference type="EMBL" id="LAZR01000256">
    <property type="protein sequence ID" value="KKN78818.1"/>
    <property type="molecule type" value="Genomic_DNA"/>
</dbReference>
<sequence length="88" mass="9825">MNRRVFLKLLGLSPIVPSVLMAKESNYAPWPPSGLKKRREAPWSFYINDKEVDASRATDKFGGLRMPFDGAKDGDVCKFVSKGTIYGT</sequence>
<name>A0A0F9WK31_9ZZZZ</name>
<accession>A0A0F9WK31</accession>
<reference evidence="1" key="1">
    <citation type="journal article" date="2015" name="Nature">
        <title>Complex archaea that bridge the gap between prokaryotes and eukaryotes.</title>
        <authorList>
            <person name="Spang A."/>
            <person name="Saw J.H."/>
            <person name="Jorgensen S.L."/>
            <person name="Zaremba-Niedzwiedzka K."/>
            <person name="Martijn J."/>
            <person name="Lind A.E."/>
            <person name="van Eijk R."/>
            <person name="Schleper C."/>
            <person name="Guy L."/>
            <person name="Ettema T.J."/>
        </authorList>
    </citation>
    <scope>NUCLEOTIDE SEQUENCE</scope>
</reference>
<protein>
    <submittedName>
        <fullName evidence="1">Uncharacterized protein</fullName>
    </submittedName>
</protein>
<organism evidence="1">
    <name type="scientific">marine sediment metagenome</name>
    <dbReference type="NCBI Taxonomy" id="412755"/>
    <lineage>
        <taxon>unclassified sequences</taxon>
        <taxon>metagenomes</taxon>
        <taxon>ecological metagenomes</taxon>
    </lineage>
</organism>
<evidence type="ECO:0000313" key="1">
    <source>
        <dbReference type="EMBL" id="KKN78818.1"/>
    </source>
</evidence>
<proteinExistence type="predicted"/>
<dbReference type="AlphaFoldDB" id="A0A0F9WK31"/>
<gene>
    <name evidence="1" type="ORF">LCGC14_0345900</name>
</gene>